<dbReference type="EMBL" id="MWPX01000017">
    <property type="protein sequence ID" value="OUM47973.1"/>
    <property type="molecule type" value="Genomic_DNA"/>
</dbReference>
<organism evidence="2 3">
    <name type="scientific">Bacillus pseudomycoides</name>
    <dbReference type="NCBI Taxonomy" id="64104"/>
    <lineage>
        <taxon>Bacteria</taxon>
        <taxon>Bacillati</taxon>
        <taxon>Bacillota</taxon>
        <taxon>Bacilli</taxon>
        <taxon>Bacillales</taxon>
        <taxon>Bacillaceae</taxon>
        <taxon>Bacillus</taxon>
        <taxon>Bacillus cereus group</taxon>
    </lineage>
</organism>
<comment type="caution">
    <text evidence="2">The sequence shown here is derived from an EMBL/GenBank/DDBJ whole genome shotgun (WGS) entry which is preliminary data.</text>
</comment>
<dbReference type="RefSeq" id="WP_088094220.1">
    <property type="nucleotide sequence ID" value="NZ_JBALMA010000327.1"/>
</dbReference>
<name>A0A1Y3MLD6_9BACI</name>
<evidence type="ECO:0000256" key="1">
    <source>
        <dbReference type="SAM" id="MobiDB-lite"/>
    </source>
</evidence>
<feature type="compositionally biased region" description="Polar residues" evidence="1">
    <location>
        <begin position="62"/>
        <end position="74"/>
    </location>
</feature>
<evidence type="ECO:0000313" key="2">
    <source>
        <dbReference type="EMBL" id="OUM47973.1"/>
    </source>
</evidence>
<gene>
    <name evidence="2" type="ORF">BW425_15875</name>
</gene>
<protein>
    <submittedName>
        <fullName evidence="2">Phr family secreted Rap phosphatase inhibitor</fullName>
    </submittedName>
</protein>
<dbReference type="AlphaFoldDB" id="A0A1Y3MLD6"/>
<sequence length="103" mass="10395">MKKIGLTITGLALAGIMTFSVNNIPGFSALNKGDTPAPQRPDLALNIGDTPSPADNRGDGGSSSYADGNTSIVSNEADGDTGASAYDHGRPPAPTNTHGETII</sequence>
<reference evidence="2 3" key="1">
    <citation type="submission" date="2017-02" db="EMBL/GenBank/DDBJ databases">
        <title>Bacillus pseudomycoides isolate FSL K6-0042.</title>
        <authorList>
            <person name="Kovac J."/>
        </authorList>
    </citation>
    <scope>NUCLEOTIDE SEQUENCE [LARGE SCALE GENOMIC DNA]</scope>
    <source>
        <strain evidence="2 3">FSL K6-0042</strain>
    </source>
</reference>
<dbReference type="Proteomes" id="UP000195321">
    <property type="component" value="Unassembled WGS sequence"/>
</dbReference>
<proteinExistence type="predicted"/>
<accession>A0A1Y3MLD6</accession>
<evidence type="ECO:0000313" key="3">
    <source>
        <dbReference type="Proteomes" id="UP000195321"/>
    </source>
</evidence>
<feature type="region of interest" description="Disordered" evidence="1">
    <location>
        <begin position="27"/>
        <end position="103"/>
    </location>
</feature>